<feature type="region of interest" description="Disordered" evidence="1">
    <location>
        <begin position="228"/>
        <end position="257"/>
    </location>
</feature>
<reference evidence="3" key="1">
    <citation type="submission" date="2025-08" db="UniProtKB">
        <authorList>
            <consortium name="RefSeq"/>
        </authorList>
    </citation>
    <scope>IDENTIFICATION</scope>
</reference>
<feature type="compositionally biased region" description="Basic residues" evidence="1">
    <location>
        <begin position="21"/>
        <end position="39"/>
    </location>
</feature>
<sequence>MPIVAMHRYGTETLSTTPIDHHHHHHHHQPQQQHHHQHHQQQINEQQQVLTRHLEEQQQQRHDEDQEDVDRVSGITAVMRGTRAEFNLNVLFPNMPSQNTSDSSGSTNSHHGHHQQHLEEVLHDDTYLQIRASTGTGEGVSPVPVRTGSSPGSSRSPHEDQQQQQQALSSPNRHNDTSNTYSPAQEPPRLQSFTHLTAMQPTVVSVNHLQDERVQSEQLYIDSIYAHHQQSTSHHHQEHEQSSTTSHSPTGPRRECR</sequence>
<evidence type="ECO:0000256" key="1">
    <source>
        <dbReference type="SAM" id="MobiDB-lite"/>
    </source>
</evidence>
<dbReference type="KEGG" id="csol:105361729"/>
<keyword evidence="2" id="KW-1185">Reference proteome</keyword>
<gene>
    <name evidence="3" type="primary">LOC105361729</name>
</gene>
<name>A0AAJ6YFT9_9HYME</name>
<accession>A0AAJ6YFT9</accession>
<evidence type="ECO:0000313" key="3">
    <source>
        <dbReference type="RefSeq" id="XP_011497283.1"/>
    </source>
</evidence>
<dbReference type="Proteomes" id="UP000695007">
    <property type="component" value="Unplaced"/>
</dbReference>
<feature type="region of interest" description="Disordered" evidence="1">
    <location>
        <begin position="92"/>
        <end position="117"/>
    </location>
</feature>
<dbReference type="GeneID" id="105361729"/>
<proteinExistence type="predicted"/>
<dbReference type="AlphaFoldDB" id="A0AAJ6YFT9"/>
<feature type="region of interest" description="Disordered" evidence="1">
    <location>
        <begin position="15"/>
        <end position="46"/>
    </location>
</feature>
<feature type="compositionally biased region" description="Low complexity" evidence="1">
    <location>
        <begin position="97"/>
        <end position="109"/>
    </location>
</feature>
<evidence type="ECO:0000313" key="2">
    <source>
        <dbReference type="Proteomes" id="UP000695007"/>
    </source>
</evidence>
<feature type="compositionally biased region" description="Low complexity" evidence="1">
    <location>
        <begin position="139"/>
        <end position="155"/>
    </location>
</feature>
<organism evidence="2 3">
    <name type="scientific">Ceratosolen solmsi marchali</name>
    <dbReference type="NCBI Taxonomy" id="326594"/>
    <lineage>
        <taxon>Eukaryota</taxon>
        <taxon>Metazoa</taxon>
        <taxon>Ecdysozoa</taxon>
        <taxon>Arthropoda</taxon>
        <taxon>Hexapoda</taxon>
        <taxon>Insecta</taxon>
        <taxon>Pterygota</taxon>
        <taxon>Neoptera</taxon>
        <taxon>Endopterygota</taxon>
        <taxon>Hymenoptera</taxon>
        <taxon>Apocrita</taxon>
        <taxon>Proctotrupomorpha</taxon>
        <taxon>Chalcidoidea</taxon>
        <taxon>Agaonidae</taxon>
        <taxon>Agaoninae</taxon>
        <taxon>Ceratosolen</taxon>
    </lineage>
</organism>
<feature type="region of interest" description="Disordered" evidence="1">
    <location>
        <begin position="133"/>
        <end position="188"/>
    </location>
</feature>
<dbReference type="RefSeq" id="XP_011497283.1">
    <property type="nucleotide sequence ID" value="XM_011498981.1"/>
</dbReference>
<feature type="compositionally biased region" description="Polar residues" evidence="1">
    <location>
        <begin position="167"/>
        <end position="183"/>
    </location>
</feature>
<protein>
    <submittedName>
        <fullName evidence="3">Involucrin-like</fullName>
    </submittedName>
</protein>